<evidence type="ECO:0000256" key="4">
    <source>
        <dbReference type="ARBA" id="ARBA00022692"/>
    </source>
</evidence>
<dbReference type="SUPFAM" id="SSF161098">
    <property type="entry name" value="MetI-like"/>
    <property type="match status" value="1"/>
</dbReference>
<gene>
    <name evidence="10" type="ORF">BKA15_001299</name>
</gene>
<dbReference type="GO" id="GO:0015226">
    <property type="term" value="F:carnitine transmembrane transporter activity"/>
    <property type="evidence" value="ECO:0007669"/>
    <property type="project" value="TreeGrafter"/>
</dbReference>
<feature type="transmembrane region" description="Helical" evidence="7">
    <location>
        <begin position="86"/>
        <end position="105"/>
    </location>
</feature>
<keyword evidence="3" id="KW-1003">Cell membrane</keyword>
<feature type="transmembrane region" description="Helical" evidence="7">
    <location>
        <begin position="111"/>
        <end position="134"/>
    </location>
</feature>
<evidence type="ECO:0000256" key="5">
    <source>
        <dbReference type="ARBA" id="ARBA00022989"/>
    </source>
</evidence>
<accession>A0A7Y9I4Q0</accession>
<evidence type="ECO:0000256" key="8">
    <source>
        <dbReference type="SAM" id="MobiDB-lite"/>
    </source>
</evidence>
<dbReference type="GO" id="GO:0005275">
    <property type="term" value="F:amine transmembrane transporter activity"/>
    <property type="evidence" value="ECO:0007669"/>
    <property type="project" value="TreeGrafter"/>
</dbReference>
<dbReference type="PANTHER" id="PTHR47737:SF1">
    <property type="entry name" value="GLYCINE BETAINE_PROLINE BETAINE TRANSPORT SYSTEM PERMEASE PROTEIN PROW"/>
    <property type="match status" value="1"/>
</dbReference>
<feature type="transmembrane region" description="Helical" evidence="7">
    <location>
        <begin position="222"/>
        <end position="248"/>
    </location>
</feature>
<feature type="domain" description="ABC transmembrane type-1" evidence="9">
    <location>
        <begin position="108"/>
        <end position="287"/>
    </location>
</feature>
<keyword evidence="2 7" id="KW-0813">Transport</keyword>
<dbReference type="Gene3D" id="1.10.3720.10">
    <property type="entry name" value="MetI-like"/>
    <property type="match status" value="1"/>
</dbReference>
<dbReference type="GO" id="GO:0031460">
    <property type="term" value="P:glycine betaine transport"/>
    <property type="evidence" value="ECO:0007669"/>
    <property type="project" value="TreeGrafter"/>
</dbReference>
<dbReference type="Proteomes" id="UP000569914">
    <property type="component" value="Unassembled WGS sequence"/>
</dbReference>
<dbReference type="PANTHER" id="PTHR47737">
    <property type="entry name" value="GLYCINE BETAINE/PROLINE BETAINE TRANSPORT SYSTEM PERMEASE PROTEIN PROW"/>
    <property type="match status" value="1"/>
</dbReference>
<reference evidence="10 11" key="1">
    <citation type="submission" date="2020-07" db="EMBL/GenBank/DDBJ databases">
        <title>Sequencing the genomes of 1000 actinobacteria strains.</title>
        <authorList>
            <person name="Klenk H.-P."/>
        </authorList>
    </citation>
    <scope>NUCLEOTIDE SEQUENCE [LARGE SCALE GENOMIC DNA]</scope>
    <source>
        <strain evidence="10 11">DSM 22083</strain>
    </source>
</reference>
<keyword evidence="6 7" id="KW-0472">Membrane</keyword>
<dbReference type="InterPro" id="IPR000515">
    <property type="entry name" value="MetI-like"/>
</dbReference>
<comment type="caution">
    <text evidence="10">The sequence shown here is derived from an EMBL/GenBank/DDBJ whole genome shotgun (WGS) entry which is preliminary data.</text>
</comment>
<dbReference type="FunFam" id="1.10.3720.10:FF:000001">
    <property type="entry name" value="Glycine betaine ABC transporter, permease"/>
    <property type="match status" value="1"/>
</dbReference>
<feature type="compositionally biased region" description="Low complexity" evidence="8">
    <location>
        <begin position="303"/>
        <end position="318"/>
    </location>
</feature>
<feature type="compositionally biased region" description="Basic and acidic residues" evidence="8">
    <location>
        <begin position="327"/>
        <end position="340"/>
    </location>
</feature>
<evidence type="ECO:0000256" key="1">
    <source>
        <dbReference type="ARBA" id="ARBA00004141"/>
    </source>
</evidence>
<evidence type="ECO:0000256" key="7">
    <source>
        <dbReference type="RuleBase" id="RU363032"/>
    </source>
</evidence>
<dbReference type="CDD" id="cd06261">
    <property type="entry name" value="TM_PBP2"/>
    <property type="match status" value="1"/>
</dbReference>
<evidence type="ECO:0000313" key="11">
    <source>
        <dbReference type="Proteomes" id="UP000569914"/>
    </source>
</evidence>
<feature type="transmembrane region" description="Helical" evidence="7">
    <location>
        <begin position="56"/>
        <end position="79"/>
    </location>
</feature>
<name>A0A7Y9I4Q0_9ACTN</name>
<feature type="region of interest" description="Disordered" evidence="8">
    <location>
        <begin position="292"/>
        <end position="340"/>
    </location>
</feature>
<dbReference type="GO" id="GO:0015871">
    <property type="term" value="P:choline transport"/>
    <property type="evidence" value="ECO:0007669"/>
    <property type="project" value="TreeGrafter"/>
</dbReference>
<organism evidence="10 11">
    <name type="scientific">Microlunatus parietis</name>
    <dbReference type="NCBI Taxonomy" id="682979"/>
    <lineage>
        <taxon>Bacteria</taxon>
        <taxon>Bacillati</taxon>
        <taxon>Actinomycetota</taxon>
        <taxon>Actinomycetes</taxon>
        <taxon>Propionibacteriales</taxon>
        <taxon>Propionibacteriaceae</taxon>
        <taxon>Microlunatus</taxon>
    </lineage>
</organism>
<dbReference type="AlphaFoldDB" id="A0A7Y9I4Q0"/>
<comment type="similarity">
    <text evidence="7">Belongs to the binding-protein-dependent transport system permease family.</text>
</comment>
<feature type="transmembrane region" description="Helical" evidence="7">
    <location>
        <begin position="146"/>
        <end position="164"/>
    </location>
</feature>
<keyword evidence="5 7" id="KW-1133">Transmembrane helix</keyword>
<sequence>MTLLSFGDALIRFFQSFFTEDGFRIPLGAWVEGGITFLTTYFSGVFTAARTVLDFFFAWAEFFLKAPPFWVIILVIAGLALLARRWILAIGSIPGLLIIVGVNQWENAMETLAMVLVASAIAIVFSVPLGILGAKSRIAAMIMRPILDLMQTLPVFVYLIPALLLFRVGVAPGIFATIIFAMAPGVRLTQLGIQNVDREVVEAGQAFGSTPWRVLRQIQLPLALPTIMAGVNQVIMLSLSMVVIAGMVGAGGLGGEVVRGLGSLDIPLGFEAGLSVVIIAIILDRLSGVLGQQRQSPRRRSRPAPAAAAEAETPAAEAATEELETQPTKRPEHEAQPAAQ</sequence>
<keyword evidence="4 7" id="KW-0812">Transmembrane</keyword>
<keyword evidence="11" id="KW-1185">Reference proteome</keyword>
<dbReference type="Pfam" id="PF00528">
    <property type="entry name" value="BPD_transp_1"/>
    <property type="match status" value="1"/>
</dbReference>
<proteinExistence type="inferred from homology"/>
<evidence type="ECO:0000313" key="10">
    <source>
        <dbReference type="EMBL" id="NYE69970.1"/>
    </source>
</evidence>
<dbReference type="RefSeq" id="WP_179749100.1">
    <property type="nucleotide sequence ID" value="NZ_JACCBU010000001.1"/>
</dbReference>
<dbReference type="EMBL" id="JACCBU010000001">
    <property type="protein sequence ID" value="NYE69970.1"/>
    <property type="molecule type" value="Genomic_DNA"/>
</dbReference>
<evidence type="ECO:0000256" key="3">
    <source>
        <dbReference type="ARBA" id="ARBA00022475"/>
    </source>
</evidence>
<protein>
    <submittedName>
        <fullName evidence="10">ABC-type proline/glycine betaine transport system permease subunit</fullName>
    </submittedName>
</protein>
<feature type="transmembrane region" description="Helical" evidence="7">
    <location>
        <begin position="268"/>
        <end position="290"/>
    </location>
</feature>
<evidence type="ECO:0000256" key="2">
    <source>
        <dbReference type="ARBA" id="ARBA00022448"/>
    </source>
</evidence>
<evidence type="ECO:0000259" key="9">
    <source>
        <dbReference type="PROSITE" id="PS50928"/>
    </source>
</evidence>
<comment type="subcellular location">
    <subcellularLocation>
        <location evidence="7">Cell membrane</location>
        <topology evidence="7">Multi-pass membrane protein</topology>
    </subcellularLocation>
    <subcellularLocation>
        <location evidence="1">Membrane</location>
        <topology evidence="1">Multi-pass membrane protein</topology>
    </subcellularLocation>
</comment>
<evidence type="ECO:0000256" key="6">
    <source>
        <dbReference type="ARBA" id="ARBA00023136"/>
    </source>
</evidence>
<dbReference type="GO" id="GO:0043190">
    <property type="term" value="C:ATP-binding cassette (ABC) transporter complex"/>
    <property type="evidence" value="ECO:0007669"/>
    <property type="project" value="TreeGrafter"/>
</dbReference>
<dbReference type="PROSITE" id="PS50928">
    <property type="entry name" value="ABC_TM1"/>
    <property type="match status" value="1"/>
</dbReference>
<dbReference type="InterPro" id="IPR035906">
    <property type="entry name" value="MetI-like_sf"/>
</dbReference>